<dbReference type="EMBL" id="JBHTCJ010000005">
    <property type="protein sequence ID" value="MFC7342045.1"/>
    <property type="molecule type" value="Genomic_DNA"/>
</dbReference>
<evidence type="ECO:0000313" key="2">
    <source>
        <dbReference type="Proteomes" id="UP001596504"/>
    </source>
</evidence>
<accession>A0ABW2LLI9</accession>
<evidence type="ECO:0000313" key="1">
    <source>
        <dbReference type="EMBL" id="MFC7342045.1"/>
    </source>
</evidence>
<keyword evidence="2" id="KW-1185">Reference proteome</keyword>
<name>A0ABW2LLI9_9PSEU</name>
<proteinExistence type="predicted"/>
<dbReference type="RefSeq" id="WP_380667536.1">
    <property type="nucleotide sequence ID" value="NZ_JBHTCJ010000005.1"/>
</dbReference>
<comment type="caution">
    <text evidence="1">The sequence shown here is derived from an EMBL/GenBank/DDBJ whole genome shotgun (WGS) entry which is preliminary data.</text>
</comment>
<reference evidence="2" key="1">
    <citation type="journal article" date="2019" name="Int. J. Syst. Evol. Microbiol.">
        <title>The Global Catalogue of Microorganisms (GCM) 10K type strain sequencing project: providing services to taxonomists for standard genome sequencing and annotation.</title>
        <authorList>
            <consortium name="The Broad Institute Genomics Platform"/>
            <consortium name="The Broad Institute Genome Sequencing Center for Infectious Disease"/>
            <person name="Wu L."/>
            <person name="Ma J."/>
        </authorList>
    </citation>
    <scope>NUCLEOTIDE SEQUENCE [LARGE SCALE GENOMIC DNA]</scope>
    <source>
        <strain evidence="2">WLHS5</strain>
    </source>
</reference>
<protein>
    <submittedName>
        <fullName evidence="1">Uncharacterized protein</fullName>
    </submittedName>
</protein>
<gene>
    <name evidence="1" type="ORF">ACFQRI_11550</name>
</gene>
<organism evidence="1 2">
    <name type="scientific">Saccharopolyspora griseoalba</name>
    <dbReference type="NCBI Taxonomy" id="1431848"/>
    <lineage>
        <taxon>Bacteria</taxon>
        <taxon>Bacillati</taxon>
        <taxon>Actinomycetota</taxon>
        <taxon>Actinomycetes</taxon>
        <taxon>Pseudonocardiales</taxon>
        <taxon>Pseudonocardiaceae</taxon>
        <taxon>Saccharopolyspora</taxon>
    </lineage>
</organism>
<dbReference type="Proteomes" id="UP001596504">
    <property type="component" value="Unassembled WGS sequence"/>
</dbReference>
<sequence length="110" mass="12086">MDHANAHEVAKPVHGSLSWSATGWEAFFKEGIESRDIERWDADGRPLVVSEEHRGLVRAEDLPGFAGIDICHRPVAVVPAAEGTVTAEGRPVRAWMVDSDSFAYPVTEDF</sequence>